<sequence>MSGNTGSEEALSKCQQWLKDCDENHERCRQYLNSPLPSRVLDLGDAKANLCKDVKLHESAPSERASYTTLSYCWGGEKFITTTASTLSERKANIDWSELPAVFQDIVTFCRRIGVRYLWIDALCILQDSKDDWRKEASRMKDYYSNAYISLSAAKASRPSEGCYTGHLPWGYKSHTLRSPPKAKFPYAIHVRRTRYFERPPIHERAWCFQEHELPSRVLMFRGMELQWYCYEHAICECGNHEGAREETEDRLPREDFTTVQSHGDARLEWYRSIDEYTDRNLTVQSDILPALSGLAGKMAERHPGARYLAGLWEDTLISDLM</sequence>
<dbReference type="InterPro" id="IPR010730">
    <property type="entry name" value="HET"/>
</dbReference>
<name>A0A9P4MCW4_9PEZI</name>
<dbReference type="Proteomes" id="UP000799772">
    <property type="component" value="Unassembled WGS sequence"/>
</dbReference>
<comment type="caution">
    <text evidence="2">The sequence shown here is derived from an EMBL/GenBank/DDBJ whole genome shotgun (WGS) entry which is preliminary data.</text>
</comment>
<dbReference type="OrthoDB" id="5362512at2759"/>
<feature type="domain" description="Heterokaryon incompatibility" evidence="1">
    <location>
        <begin position="67"/>
        <end position="211"/>
    </location>
</feature>
<protein>
    <submittedName>
        <fullName evidence="2">HET-domain-containing protein</fullName>
    </submittedName>
</protein>
<dbReference type="AlphaFoldDB" id="A0A9P4MCW4"/>
<dbReference type="EMBL" id="ML978124">
    <property type="protein sequence ID" value="KAF2101064.1"/>
    <property type="molecule type" value="Genomic_DNA"/>
</dbReference>
<accession>A0A9P4MCW4</accession>
<evidence type="ECO:0000313" key="3">
    <source>
        <dbReference type="Proteomes" id="UP000799772"/>
    </source>
</evidence>
<gene>
    <name evidence="2" type="ORF">NA57DRAFT_37170</name>
</gene>
<organism evidence="2 3">
    <name type="scientific">Rhizodiscina lignyota</name>
    <dbReference type="NCBI Taxonomy" id="1504668"/>
    <lineage>
        <taxon>Eukaryota</taxon>
        <taxon>Fungi</taxon>
        <taxon>Dikarya</taxon>
        <taxon>Ascomycota</taxon>
        <taxon>Pezizomycotina</taxon>
        <taxon>Dothideomycetes</taxon>
        <taxon>Pleosporomycetidae</taxon>
        <taxon>Aulographales</taxon>
        <taxon>Rhizodiscinaceae</taxon>
        <taxon>Rhizodiscina</taxon>
    </lineage>
</organism>
<evidence type="ECO:0000313" key="2">
    <source>
        <dbReference type="EMBL" id="KAF2101064.1"/>
    </source>
</evidence>
<keyword evidence="3" id="KW-1185">Reference proteome</keyword>
<proteinExistence type="predicted"/>
<evidence type="ECO:0000259" key="1">
    <source>
        <dbReference type="Pfam" id="PF06985"/>
    </source>
</evidence>
<reference evidence="2" key="1">
    <citation type="journal article" date="2020" name="Stud. Mycol.">
        <title>101 Dothideomycetes genomes: a test case for predicting lifestyles and emergence of pathogens.</title>
        <authorList>
            <person name="Haridas S."/>
            <person name="Albert R."/>
            <person name="Binder M."/>
            <person name="Bloem J."/>
            <person name="Labutti K."/>
            <person name="Salamov A."/>
            <person name="Andreopoulos B."/>
            <person name="Baker S."/>
            <person name="Barry K."/>
            <person name="Bills G."/>
            <person name="Bluhm B."/>
            <person name="Cannon C."/>
            <person name="Castanera R."/>
            <person name="Culley D."/>
            <person name="Daum C."/>
            <person name="Ezra D."/>
            <person name="Gonzalez J."/>
            <person name="Henrissat B."/>
            <person name="Kuo A."/>
            <person name="Liang C."/>
            <person name="Lipzen A."/>
            <person name="Lutzoni F."/>
            <person name="Magnuson J."/>
            <person name="Mondo S."/>
            <person name="Nolan M."/>
            <person name="Ohm R."/>
            <person name="Pangilinan J."/>
            <person name="Park H.-J."/>
            <person name="Ramirez L."/>
            <person name="Alfaro M."/>
            <person name="Sun H."/>
            <person name="Tritt A."/>
            <person name="Yoshinaga Y."/>
            <person name="Zwiers L.-H."/>
            <person name="Turgeon B."/>
            <person name="Goodwin S."/>
            <person name="Spatafora J."/>
            <person name="Crous P."/>
            <person name="Grigoriev I."/>
        </authorList>
    </citation>
    <scope>NUCLEOTIDE SEQUENCE</scope>
    <source>
        <strain evidence="2">CBS 133067</strain>
    </source>
</reference>
<dbReference type="PANTHER" id="PTHR33112:SF9">
    <property type="entry name" value="HETEROKARYON INCOMPATIBILITY DOMAIN-CONTAINING PROTEIN"/>
    <property type="match status" value="1"/>
</dbReference>
<dbReference type="PANTHER" id="PTHR33112">
    <property type="entry name" value="DOMAIN PROTEIN, PUTATIVE-RELATED"/>
    <property type="match status" value="1"/>
</dbReference>
<feature type="non-terminal residue" evidence="2">
    <location>
        <position position="322"/>
    </location>
</feature>
<dbReference type="Pfam" id="PF06985">
    <property type="entry name" value="HET"/>
    <property type="match status" value="1"/>
</dbReference>